<evidence type="ECO:0000256" key="5">
    <source>
        <dbReference type="ARBA" id="ARBA00022490"/>
    </source>
</evidence>
<dbReference type="Proteomes" id="UP000002218">
    <property type="component" value="Chromosome"/>
</dbReference>
<reference evidence="15 16" key="2">
    <citation type="journal article" date="2010" name="Stand. Genomic Sci.">
        <title>Complete genome sequence of Nakamurella multipartita type strain (Y-104).</title>
        <authorList>
            <person name="Tice H."/>
            <person name="Mayilraj S."/>
            <person name="Sims D."/>
            <person name="Lapidus A."/>
            <person name="Nolan M."/>
            <person name="Lucas S."/>
            <person name="Glavina Del Rio T."/>
            <person name="Copeland A."/>
            <person name="Cheng J.F."/>
            <person name="Meincke L."/>
            <person name="Bruce D."/>
            <person name="Goodwin L."/>
            <person name="Pitluck S."/>
            <person name="Ivanova N."/>
            <person name="Mavromatis K."/>
            <person name="Ovchinnikova G."/>
            <person name="Pati A."/>
            <person name="Chen A."/>
            <person name="Palaniappan K."/>
            <person name="Land M."/>
            <person name="Hauser L."/>
            <person name="Chang Y.J."/>
            <person name="Jeffries C.D."/>
            <person name="Detter J.C."/>
            <person name="Brettin T."/>
            <person name="Rohde M."/>
            <person name="Goker M."/>
            <person name="Bristow J."/>
            <person name="Eisen J.A."/>
            <person name="Markowitz V."/>
            <person name="Hugenholtz P."/>
            <person name="Kyrpides N.C."/>
            <person name="Klenk H.P."/>
            <person name="Chen F."/>
        </authorList>
    </citation>
    <scope>NUCLEOTIDE SEQUENCE [LARGE SCALE GENOMIC DNA]</scope>
    <source>
        <strain evidence="16">ATCC 700099 / DSM 44233 / CIP 104796 / JCM 9543 / NBRC 105858 / Y-104</strain>
    </source>
</reference>
<dbReference type="Pfam" id="PF04452">
    <property type="entry name" value="Methyltrans_RNA"/>
    <property type="match status" value="1"/>
</dbReference>
<dbReference type="PIRSF" id="PIRSF015601">
    <property type="entry name" value="MTase_slr0722"/>
    <property type="match status" value="1"/>
</dbReference>
<dbReference type="KEGG" id="nml:Namu_1573"/>
<dbReference type="GO" id="GO:0070475">
    <property type="term" value="P:rRNA base methylation"/>
    <property type="evidence" value="ECO:0007669"/>
    <property type="project" value="TreeGrafter"/>
</dbReference>
<keyword evidence="5 12" id="KW-0963">Cytoplasm</keyword>
<dbReference type="Gene3D" id="3.40.1280.10">
    <property type="match status" value="1"/>
</dbReference>
<dbReference type="InterPro" id="IPR029026">
    <property type="entry name" value="tRNA_m1G_MTases_N"/>
</dbReference>
<evidence type="ECO:0000256" key="4">
    <source>
        <dbReference type="ARBA" id="ARBA00013673"/>
    </source>
</evidence>
<dbReference type="SUPFAM" id="SSF88697">
    <property type="entry name" value="PUA domain-like"/>
    <property type="match status" value="1"/>
</dbReference>
<dbReference type="NCBIfam" id="NF008693">
    <property type="entry name" value="PRK11713.2-3"/>
    <property type="match status" value="1"/>
</dbReference>
<dbReference type="CDD" id="cd18084">
    <property type="entry name" value="RsmE-like"/>
    <property type="match status" value="1"/>
</dbReference>
<dbReference type="PANTHER" id="PTHR30027:SF3">
    <property type="entry name" value="16S RRNA (URACIL(1498)-N(3))-METHYLTRANSFERASE"/>
    <property type="match status" value="1"/>
</dbReference>
<dbReference type="InterPro" id="IPR006700">
    <property type="entry name" value="RsmE"/>
</dbReference>
<accession>C8XF82</accession>
<dbReference type="PANTHER" id="PTHR30027">
    <property type="entry name" value="RIBOSOMAL RNA SMALL SUBUNIT METHYLTRANSFERASE E"/>
    <property type="match status" value="1"/>
</dbReference>
<keyword evidence="9 12" id="KW-0949">S-adenosyl-L-methionine</keyword>
<keyword evidence="6 12" id="KW-0698">rRNA processing</keyword>
<dbReference type="STRING" id="479431.Namu_1573"/>
<dbReference type="GO" id="GO:0005737">
    <property type="term" value="C:cytoplasm"/>
    <property type="evidence" value="ECO:0007669"/>
    <property type="project" value="UniProtKB-SubCell"/>
</dbReference>
<sequence>MIPSSGAERPGSFPGRSGEPFFLVHELPAAGPFVLDGPEGRHAAAVRRLRVGEALVLTDGAGRLAAAVVTAAGRAELTLDVQPAHRQPPPDVRVTLVQALPKGERGELAVELATEAGVDAIVPWTAQRCMARWRTPDQVDKGVRRWRATARESAKQARRAFVPPVHEPATTAEVGARLTGATALVLHESSVTPLAAAGLPPAGDVVLIVGPEGGLTEEELTVFGSAGATVVRLGPQVLRTSTAGAVALGALGVLTGRWT</sequence>
<evidence type="ECO:0000259" key="14">
    <source>
        <dbReference type="Pfam" id="PF20260"/>
    </source>
</evidence>
<reference evidence="16" key="1">
    <citation type="submission" date="2009-09" db="EMBL/GenBank/DDBJ databases">
        <title>The complete genome of Nakamurella multipartita DSM 44233.</title>
        <authorList>
            <consortium name="US DOE Joint Genome Institute (JGI-PGF)"/>
            <person name="Lucas S."/>
            <person name="Copeland A."/>
            <person name="Lapidus A."/>
            <person name="Glavina del Rio T."/>
            <person name="Dalin E."/>
            <person name="Tice H."/>
            <person name="Bruce D."/>
            <person name="Goodwin L."/>
            <person name="Pitluck S."/>
            <person name="Kyrpides N."/>
            <person name="Mavromatis K."/>
            <person name="Ivanova N."/>
            <person name="Ovchinnikova G."/>
            <person name="Sims D."/>
            <person name="Meincke L."/>
            <person name="Brettin T."/>
            <person name="Detter J.C."/>
            <person name="Han C."/>
            <person name="Larimer F."/>
            <person name="Land M."/>
            <person name="Hauser L."/>
            <person name="Markowitz V."/>
            <person name="Cheng J.-F."/>
            <person name="Hugenholtz P."/>
            <person name="Woyke T."/>
            <person name="Wu D."/>
            <person name="Klenk H.-P."/>
            <person name="Eisen J.A."/>
        </authorList>
    </citation>
    <scope>NUCLEOTIDE SEQUENCE [LARGE SCALE GENOMIC DNA]</scope>
    <source>
        <strain evidence="16">ATCC 700099 / DSM 44233 / CIP 104796 / JCM 9543 / NBRC 105858 / Y-104</strain>
    </source>
</reference>
<evidence type="ECO:0000313" key="16">
    <source>
        <dbReference type="Proteomes" id="UP000002218"/>
    </source>
</evidence>
<comment type="similarity">
    <text evidence="2 12">Belongs to the RNA methyltransferase RsmE family.</text>
</comment>
<evidence type="ECO:0000256" key="8">
    <source>
        <dbReference type="ARBA" id="ARBA00022679"/>
    </source>
</evidence>
<dbReference type="NCBIfam" id="TIGR00046">
    <property type="entry name" value="RsmE family RNA methyltransferase"/>
    <property type="match status" value="1"/>
</dbReference>
<evidence type="ECO:0000256" key="12">
    <source>
        <dbReference type="PIRNR" id="PIRNR015601"/>
    </source>
</evidence>
<dbReference type="EMBL" id="CP001737">
    <property type="protein sequence ID" value="ACV77968.1"/>
    <property type="molecule type" value="Genomic_DNA"/>
</dbReference>
<evidence type="ECO:0000256" key="11">
    <source>
        <dbReference type="ARBA" id="ARBA00047944"/>
    </source>
</evidence>
<evidence type="ECO:0000256" key="2">
    <source>
        <dbReference type="ARBA" id="ARBA00005528"/>
    </source>
</evidence>
<comment type="subcellular location">
    <subcellularLocation>
        <location evidence="1 12">Cytoplasm</location>
    </subcellularLocation>
</comment>
<evidence type="ECO:0000256" key="10">
    <source>
        <dbReference type="ARBA" id="ARBA00025699"/>
    </source>
</evidence>
<evidence type="ECO:0000259" key="13">
    <source>
        <dbReference type="Pfam" id="PF04452"/>
    </source>
</evidence>
<dbReference type="SUPFAM" id="SSF75217">
    <property type="entry name" value="alpha/beta knot"/>
    <property type="match status" value="1"/>
</dbReference>
<dbReference type="FunFam" id="3.40.1280.10:FF:000023">
    <property type="entry name" value="Ribosomal RNA small subunit methyltransferase E"/>
    <property type="match status" value="1"/>
</dbReference>
<keyword evidence="8 12" id="KW-0808">Transferase</keyword>
<dbReference type="HOGENOM" id="CLU_067442_2_0_11"/>
<keyword evidence="16" id="KW-1185">Reference proteome</keyword>
<dbReference type="InterPro" id="IPR029028">
    <property type="entry name" value="Alpha/beta_knot_MTases"/>
</dbReference>
<dbReference type="InterPro" id="IPR046886">
    <property type="entry name" value="RsmE_MTase_dom"/>
</dbReference>
<evidence type="ECO:0000256" key="1">
    <source>
        <dbReference type="ARBA" id="ARBA00004496"/>
    </source>
</evidence>
<name>C8XF82_NAKMY</name>
<dbReference type="eggNOG" id="COG1385">
    <property type="taxonomic scope" value="Bacteria"/>
</dbReference>
<dbReference type="EC" id="2.1.1.193" evidence="3 12"/>
<comment type="function">
    <text evidence="10 12">Specifically methylates the N3 position of the uracil ring of uridine 1498 (m3U1498) in 16S rRNA. Acts on the fully assembled 30S ribosomal subunit.</text>
</comment>
<dbReference type="AlphaFoldDB" id="C8XF82"/>
<gene>
    <name evidence="15" type="ordered locus">Namu_1573</name>
</gene>
<dbReference type="InParanoid" id="C8XF82"/>
<organism evidence="15 16">
    <name type="scientific">Nakamurella multipartita (strain ATCC 700099 / DSM 44233 / CIP 104796 / JCM 9543 / NBRC 105858 / Y-104)</name>
    <name type="common">Microsphaera multipartita</name>
    <dbReference type="NCBI Taxonomy" id="479431"/>
    <lineage>
        <taxon>Bacteria</taxon>
        <taxon>Bacillati</taxon>
        <taxon>Actinomycetota</taxon>
        <taxon>Actinomycetes</taxon>
        <taxon>Nakamurellales</taxon>
        <taxon>Nakamurellaceae</taxon>
        <taxon>Nakamurella</taxon>
    </lineage>
</organism>
<feature type="domain" description="Ribosomal RNA small subunit methyltransferase E methyltransferase" evidence="13">
    <location>
        <begin position="91"/>
        <end position="251"/>
    </location>
</feature>
<keyword evidence="7 12" id="KW-0489">Methyltransferase</keyword>
<dbReference type="InterPro" id="IPR046887">
    <property type="entry name" value="RsmE_PUA-like"/>
</dbReference>
<proteinExistence type="inferred from homology"/>
<dbReference type="Pfam" id="PF20260">
    <property type="entry name" value="PUA_4"/>
    <property type="match status" value="1"/>
</dbReference>
<evidence type="ECO:0000256" key="6">
    <source>
        <dbReference type="ARBA" id="ARBA00022552"/>
    </source>
</evidence>
<evidence type="ECO:0000256" key="9">
    <source>
        <dbReference type="ARBA" id="ARBA00022691"/>
    </source>
</evidence>
<dbReference type="GO" id="GO:0070042">
    <property type="term" value="F:rRNA (uridine-N3-)-methyltransferase activity"/>
    <property type="evidence" value="ECO:0007669"/>
    <property type="project" value="TreeGrafter"/>
</dbReference>
<dbReference type="Gene3D" id="2.40.240.20">
    <property type="entry name" value="Hypothetical PUA domain-like, domain 1"/>
    <property type="match status" value="1"/>
</dbReference>
<evidence type="ECO:0000313" key="15">
    <source>
        <dbReference type="EMBL" id="ACV77968.1"/>
    </source>
</evidence>
<dbReference type="InterPro" id="IPR015947">
    <property type="entry name" value="PUA-like_sf"/>
</dbReference>
<feature type="domain" description="Ribosomal RNA small subunit methyltransferase E PUA-like" evidence="14">
    <location>
        <begin position="35"/>
        <end position="80"/>
    </location>
</feature>
<evidence type="ECO:0000256" key="7">
    <source>
        <dbReference type="ARBA" id="ARBA00022603"/>
    </source>
</evidence>
<comment type="catalytic activity">
    <reaction evidence="11 12">
        <text>uridine(1498) in 16S rRNA + S-adenosyl-L-methionine = N(3)-methyluridine(1498) in 16S rRNA + S-adenosyl-L-homocysteine + H(+)</text>
        <dbReference type="Rhea" id="RHEA:42920"/>
        <dbReference type="Rhea" id="RHEA-COMP:10283"/>
        <dbReference type="Rhea" id="RHEA-COMP:10284"/>
        <dbReference type="ChEBI" id="CHEBI:15378"/>
        <dbReference type="ChEBI" id="CHEBI:57856"/>
        <dbReference type="ChEBI" id="CHEBI:59789"/>
        <dbReference type="ChEBI" id="CHEBI:65315"/>
        <dbReference type="ChEBI" id="CHEBI:74502"/>
        <dbReference type="EC" id="2.1.1.193"/>
    </reaction>
</comment>
<evidence type="ECO:0000256" key="3">
    <source>
        <dbReference type="ARBA" id="ARBA00012328"/>
    </source>
</evidence>
<dbReference type="FunCoup" id="C8XF82">
    <property type="interactions" value="159"/>
</dbReference>
<dbReference type="RefSeq" id="WP_015746874.1">
    <property type="nucleotide sequence ID" value="NC_013235.1"/>
</dbReference>
<protein>
    <recommendedName>
        <fullName evidence="4 12">Ribosomal RNA small subunit methyltransferase E</fullName>
        <ecNumber evidence="3 12">2.1.1.193</ecNumber>
    </recommendedName>
</protein>